<keyword evidence="8" id="KW-1185">Reference proteome</keyword>
<evidence type="ECO:0000256" key="1">
    <source>
        <dbReference type="ARBA" id="ARBA00022490"/>
    </source>
</evidence>
<dbReference type="PROSITE" id="PS01124">
    <property type="entry name" value="HTH_ARAC_FAMILY_2"/>
    <property type="match status" value="1"/>
</dbReference>
<dbReference type="InterPro" id="IPR050204">
    <property type="entry name" value="AraC_XylS_family_regulators"/>
</dbReference>
<dbReference type="PANTHER" id="PTHR46796">
    <property type="entry name" value="HTH-TYPE TRANSCRIPTIONAL ACTIVATOR RHAS-RELATED"/>
    <property type="match status" value="1"/>
</dbReference>
<dbReference type="SUPFAM" id="SSF51215">
    <property type="entry name" value="Regulatory protein AraC"/>
    <property type="match status" value="1"/>
</dbReference>
<evidence type="ECO:0000256" key="3">
    <source>
        <dbReference type="ARBA" id="ARBA00023125"/>
    </source>
</evidence>
<feature type="domain" description="HTH araC/xylS-type" evidence="6">
    <location>
        <begin position="183"/>
        <end position="283"/>
    </location>
</feature>
<evidence type="ECO:0000256" key="4">
    <source>
        <dbReference type="ARBA" id="ARBA00023159"/>
    </source>
</evidence>
<reference evidence="7 8" key="1">
    <citation type="submission" date="2022-04" db="EMBL/GenBank/DDBJ databases">
        <title>Hymenobacter sp. isolated from the air.</title>
        <authorList>
            <person name="Won M."/>
            <person name="Lee C.-M."/>
            <person name="Woen H.-Y."/>
            <person name="Kwon S.-W."/>
        </authorList>
    </citation>
    <scope>NUCLEOTIDE SEQUENCE [LARGE SCALE GENOMIC DNA]</scope>
    <source>
        <strain evidence="8">5116 S-27</strain>
    </source>
</reference>
<dbReference type="PANTHER" id="PTHR46796:SF13">
    <property type="entry name" value="HTH-TYPE TRANSCRIPTIONAL ACTIVATOR RHAS"/>
    <property type="match status" value="1"/>
</dbReference>
<dbReference type="SUPFAM" id="SSF46689">
    <property type="entry name" value="Homeodomain-like"/>
    <property type="match status" value="2"/>
</dbReference>
<evidence type="ECO:0000256" key="5">
    <source>
        <dbReference type="ARBA" id="ARBA00023163"/>
    </source>
</evidence>
<sequence length="292" mass="32961">MKSAIQPEPLVVEEFELGAWPGPRHLRHHFELISIRQGSGAYLVNDQHLRYRTGNLFLLAPAARYSFAIDQPTSFGVLRFTEAYLTGLTTSGRHTGAWQLLRDYTLHAALGLPGCITLEPAEQQQVEALLTILFTEHDKPGQPFNDTLAESLLGAVLSFVGRRLPDCLPGSWPAATYAGNLVQRVLRYIQRHISQPDCLRVERLASEFAYSPKHLSAVFKQETGESLRQYILRYKLKLAETLLLRSTRTVSQIADELAFTDVCHLNKLFKKHYDTTPTDYRRLLTTQALVSA</sequence>
<dbReference type="PROSITE" id="PS00041">
    <property type="entry name" value="HTH_ARAC_FAMILY_1"/>
    <property type="match status" value="1"/>
</dbReference>
<organism evidence="7 8">
    <name type="scientific">Hymenobacter cellulosivorans</name>
    <dbReference type="NCBI Taxonomy" id="2932249"/>
    <lineage>
        <taxon>Bacteria</taxon>
        <taxon>Pseudomonadati</taxon>
        <taxon>Bacteroidota</taxon>
        <taxon>Cytophagia</taxon>
        <taxon>Cytophagales</taxon>
        <taxon>Hymenobacteraceae</taxon>
        <taxon>Hymenobacter</taxon>
    </lineage>
</organism>
<dbReference type="RefSeq" id="WP_244716029.1">
    <property type="nucleotide sequence ID" value="NZ_CP095049.1"/>
</dbReference>
<protein>
    <submittedName>
        <fullName evidence="7">AraC family transcriptional regulator</fullName>
    </submittedName>
</protein>
<keyword evidence="1" id="KW-0963">Cytoplasm</keyword>
<dbReference type="Gene3D" id="1.10.10.60">
    <property type="entry name" value="Homeodomain-like"/>
    <property type="match status" value="2"/>
</dbReference>
<dbReference type="InterPro" id="IPR009057">
    <property type="entry name" value="Homeodomain-like_sf"/>
</dbReference>
<evidence type="ECO:0000313" key="8">
    <source>
        <dbReference type="Proteomes" id="UP000831785"/>
    </source>
</evidence>
<gene>
    <name evidence="7" type="ORF">MUN80_21090</name>
</gene>
<keyword evidence="5" id="KW-0804">Transcription</keyword>
<dbReference type="Pfam" id="PF02311">
    <property type="entry name" value="AraC_binding"/>
    <property type="match status" value="1"/>
</dbReference>
<dbReference type="InterPro" id="IPR018060">
    <property type="entry name" value="HTH_AraC"/>
</dbReference>
<dbReference type="SMART" id="SM00342">
    <property type="entry name" value="HTH_ARAC"/>
    <property type="match status" value="1"/>
</dbReference>
<dbReference type="InterPro" id="IPR018062">
    <property type="entry name" value="HTH_AraC-typ_CS"/>
</dbReference>
<dbReference type="InterPro" id="IPR037923">
    <property type="entry name" value="HTH-like"/>
</dbReference>
<dbReference type="EMBL" id="CP095049">
    <property type="protein sequence ID" value="UOQ52245.1"/>
    <property type="molecule type" value="Genomic_DNA"/>
</dbReference>
<evidence type="ECO:0000313" key="7">
    <source>
        <dbReference type="EMBL" id="UOQ52245.1"/>
    </source>
</evidence>
<keyword evidence="4" id="KW-0010">Activator</keyword>
<dbReference type="InterPro" id="IPR003313">
    <property type="entry name" value="AraC-bd"/>
</dbReference>
<keyword evidence="2" id="KW-0805">Transcription regulation</keyword>
<evidence type="ECO:0000256" key="2">
    <source>
        <dbReference type="ARBA" id="ARBA00023015"/>
    </source>
</evidence>
<dbReference type="Pfam" id="PF12833">
    <property type="entry name" value="HTH_18"/>
    <property type="match status" value="1"/>
</dbReference>
<name>A0ABY4F6P6_9BACT</name>
<accession>A0ABY4F6P6</accession>
<evidence type="ECO:0000259" key="6">
    <source>
        <dbReference type="PROSITE" id="PS01124"/>
    </source>
</evidence>
<dbReference type="Proteomes" id="UP000831785">
    <property type="component" value="Chromosome"/>
</dbReference>
<keyword evidence="3" id="KW-0238">DNA-binding</keyword>
<proteinExistence type="predicted"/>